<dbReference type="HOGENOM" id="CLU_1969382_0_0_11"/>
<dbReference type="RefSeq" id="WP_015036819.1">
    <property type="nucleotide sequence ID" value="NC_018750.1"/>
</dbReference>
<proteinExistence type="predicted"/>
<dbReference type="GeneID" id="51866195"/>
<dbReference type="STRING" id="953739.SVEN_5638"/>
<keyword evidence="2" id="KW-1185">Reference proteome</keyword>
<sequence>MTAFPNFLDHFGDNLLELPAEPENPHHRALLETYIEVQQLERRLLETLTNPHPDITPDGFHACTEILIDRIAAGQELAVLLSAPCCCAPAEESSCEEDPDSCSPDCYEAVDRTGDEDAAGRRGCRRQ</sequence>
<accession>F2R981</accession>
<evidence type="ECO:0000313" key="2">
    <source>
        <dbReference type="Proteomes" id="UP000006854"/>
    </source>
</evidence>
<gene>
    <name evidence="1" type="ordered locus">SVEN_5638</name>
</gene>
<dbReference type="Proteomes" id="UP000006854">
    <property type="component" value="Chromosome"/>
</dbReference>
<dbReference type="OrthoDB" id="4299293at2"/>
<dbReference type="EMBL" id="FR845719">
    <property type="protein sequence ID" value="CCA58924.1"/>
    <property type="molecule type" value="Genomic_DNA"/>
</dbReference>
<evidence type="ECO:0000313" key="1">
    <source>
        <dbReference type="EMBL" id="CCA58924.1"/>
    </source>
</evidence>
<dbReference type="AlphaFoldDB" id="F2R981"/>
<dbReference type="KEGG" id="sve:SVEN_5638"/>
<organism evidence="1 2">
    <name type="scientific">Streptomyces venezuelae (strain ATCC 10712 / CBS 650.69 / DSM 40230 / JCM 4526 / NBRC 13096 / PD 04745)</name>
    <dbReference type="NCBI Taxonomy" id="953739"/>
    <lineage>
        <taxon>Bacteria</taxon>
        <taxon>Bacillati</taxon>
        <taxon>Actinomycetota</taxon>
        <taxon>Actinomycetes</taxon>
        <taxon>Kitasatosporales</taxon>
        <taxon>Streptomycetaceae</taxon>
        <taxon>Streptomyces</taxon>
    </lineage>
</organism>
<protein>
    <submittedName>
        <fullName evidence="1">Uncharacterized protein</fullName>
    </submittedName>
</protein>
<name>F2R981_STRVP</name>
<reference evidence="1 2" key="1">
    <citation type="journal article" date="2011" name="BMC Genomics">
        <title>Genome-wide analysis of the role of GlnR in Streptomyces venezuelae provides new insights into global nitrogen regulation in actinomycetes.</title>
        <authorList>
            <person name="Pullan S.T."/>
            <person name="Bibb M.J."/>
            <person name="Merrick M."/>
        </authorList>
    </citation>
    <scope>NUCLEOTIDE SEQUENCE [LARGE SCALE GENOMIC DNA]</scope>
    <source>
        <strain evidence="2">ATCC 10712 / CBS 650.69 / DSM 40230 / JCM 4526 / NBRC 13096 / PD 04745</strain>
    </source>
</reference>
<dbReference type="PATRIC" id="fig|953739.5.peg.863"/>